<dbReference type="SUPFAM" id="SSF47413">
    <property type="entry name" value="lambda repressor-like DNA-binding domains"/>
    <property type="match status" value="1"/>
</dbReference>
<dbReference type="Proteomes" id="UP000010847">
    <property type="component" value="Chromosome"/>
</dbReference>
<dbReference type="SMART" id="SM00530">
    <property type="entry name" value="HTH_XRE"/>
    <property type="match status" value="1"/>
</dbReference>
<keyword evidence="2" id="KW-0238">DNA-binding</keyword>
<keyword evidence="3" id="KW-1185">Reference proteome</keyword>
<dbReference type="eggNOG" id="COG1396">
    <property type="taxonomic scope" value="Bacteria"/>
</dbReference>
<dbReference type="EMBL" id="CP007032">
    <property type="protein sequence ID" value="AHF07085.1"/>
    <property type="molecule type" value="Genomic_DNA"/>
</dbReference>
<dbReference type="KEGG" id="dmt:DESME_08375"/>
<dbReference type="Pfam" id="PF13560">
    <property type="entry name" value="HTH_31"/>
    <property type="match status" value="1"/>
</dbReference>
<name>W0E892_9FIRM</name>
<organism evidence="2 3">
    <name type="scientific">Desulfitobacterium metallireducens DSM 15288</name>
    <dbReference type="NCBI Taxonomy" id="871968"/>
    <lineage>
        <taxon>Bacteria</taxon>
        <taxon>Bacillati</taxon>
        <taxon>Bacillota</taxon>
        <taxon>Clostridia</taxon>
        <taxon>Eubacteriales</taxon>
        <taxon>Desulfitobacteriaceae</taxon>
        <taxon>Desulfitobacterium</taxon>
    </lineage>
</organism>
<accession>W0E892</accession>
<evidence type="ECO:0000313" key="2">
    <source>
        <dbReference type="EMBL" id="AHF07085.1"/>
    </source>
</evidence>
<dbReference type="OrthoDB" id="3035529at2"/>
<dbReference type="InterPro" id="IPR010982">
    <property type="entry name" value="Lambda_DNA-bd_dom_sf"/>
</dbReference>
<proteinExistence type="predicted"/>
<dbReference type="RefSeq" id="WP_006717187.1">
    <property type="nucleotide sequence ID" value="NZ_CP007032.1"/>
</dbReference>
<evidence type="ECO:0000313" key="3">
    <source>
        <dbReference type="Proteomes" id="UP000010847"/>
    </source>
</evidence>
<dbReference type="STRING" id="871968.DESME_08375"/>
<feature type="domain" description="HTH cro/C1-type" evidence="1">
    <location>
        <begin position="21"/>
        <end position="75"/>
    </location>
</feature>
<dbReference type="Gene3D" id="1.10.260.40">
    <property type="entry name" value="lambda repressor-like DNA-binding domains"/>
    <property type="match status" value="1"/>
</dbReference>
<gene>
    <name evidence="2" type="ORF">DESME_08375</name>
</gene>
<dbReference type="GO" id="GO:0003677">
    <property type="term" value="F:DNA binding"/>
    <property type="evidence" value="ECO:0007669"/>
    <property type="project" value="UniProtKB-KW"/>
</dbReference>
<sequence length="132" mass="15404">MSLSKQISEHKEALQEIGRYISDYRGRRKLSLQHMGARVGVNPSYLRDVERGEKIPDDEFIRNLSENCGLDENYIYDCMGKAPLVAREELEHHSILQETLKEIGMSGFSEQIKEEIYRKFYFMAKMALVNIK</sequence>
<dbReference type="PROSITE" id="PS50943">
    <property type="entry name" value="HTH_CROC1"/>
    <property type="match status" value="1"/>
</dbReference>
<dbReference type="AlphaFoldDB" id="W0E892"/>
<dbReference type="InterPro" id="IPR001387">
    <property type="entry name" value="Cro/C1-type_HTH"/>
</dbReference>
<protein>
    <submittedName>
        <fullName evidence="2">DNA-binding protein</fullName>
    </submittedName>
</protein>
<dbReference type="HOGENOM" id="CLU_149892_0_0_9"/>
<dbReference type="CDD" id="cd00093">
    <property type="entry name" value="HTH_XRE"/>
    <property type="match status" value="1"/>
</dbReference>
<reference evidence="2 3" key="1">
    <citation type="submission" date="2013-12" db="EMBL/GenBank/DDBJ databases">
        <authorList>
            <consortium name="DOE Joint Genome Institute"/>
            <person name="Smidt H."/>
            <person name="Huntemann M."/>
            <person name="Han J."/>
            <person name="Chen A."/>
            <person name="Kyrpides N."/>
            <person name="Mavromatis K."/>
            <person name="Markowitz V."/>
            <person name="Palaniappan K."/>
            <person name="Ivanova N."/>
            <person name="Schaumberg A."/>
            <person name="Pati A."/>
            <person name="Liolios K."/>
            <person name="Nordberg H.P."/>
            <person name="Cantor M.N."/>
            <person name="Hua S.X."/>
            <person name="Woyke T."/>
        </authorList>
    </citation>
    <scope>NUCLEOTIDE SEQUENCE [LARGE SCALE GENOMIC DNA]</scope>
    <source>
        <strain evidence="3">DSM 15288</strain>
    </source>
</reference>
<evidence type="ECO:0000259" key="1">
    <source>
        <dbReference type="PROSITE" id="PS50943"/>
    </source>
</evidence>